<feature type="domain" description="Methyltransferase type 11" evidence="1">
    <location>
        <begin position="54"/>
        <end position="151"/>
    </location>
</feature>
<keyword evidence="2" id="KW-0489">Methyltransferase</keyword>
<keyword evidence="2" id="KW-0808">Transferase</keyword>
<dbReference type="InterPro" id="IPR029063">
    <property type="entry name" value="SAM-dependent_MTases_sf"/>
</dbReference>
<name>A0A1G6M281_9BRAD</name>
<dbReference type="RefSeq" id="WP_092079589.1">
    <property type="nucleotide sequence ID" value="NZ_FMZW01000003.1"/>
</dbReference>
<sequence>MATMGQTRERPEIHFHDEISSGWETLHQSRTFKARTAAMFGLLGNADLNGQRWLDAGCGTGTLSRLLAARGCDVTGVDASSEMIAAAHGRRAGGALAARLTFQQIPTIASLPFPDRSFDGALCASVLEYVPDAAQCLAEMHRVLRPRGLLLLSIPNRGSLLRRSYKLAHAASSRVSARPLFRYLAFSKFDTSPAAMQDLLRQHGLTMLGSSFAGSPLPPVLDRQPAVGTLINVLARRDD</sequence>
<organism evidence="2 3">
    <name type="scientific">Bradyrhizobium brasilense</name>
    <dbReference type="NCBI Taxonomy" id="1419277"/>
    <lineage>
        <taxon>Bacteria</taxon>
        <taxon>Pseudomonadati</taxon>
        <taxon>Pseudomonadota</taxon>
        <taxon>Alphaproteobacteria</taxon>
        <taxon>Hyphomicrobiales</taxon>
        <taxon>Nitrobacteraceae</taxon>
        <taxon>Bradyrhizobium</taxon>
    </lineage>
</organism>
<dbReference type="InterPro" id="IPR013216">
    <property type="entry name" value="Methyltransf_11"/>
</dbReference>
<dbReference type="Pfam" id="PF08241">
    <property type="entry name" value="Methyltransf_11"/>
    <property type="match status" value="1"/>
</dbReference>
<evidence type="ECO:0000313" key="2">
    <source>
        <dbReference type="EMBL" id="SDC49648.1"/>
    </source>
</evidence>
<evidence type="ECO:0000313" key="3">
    <source>
        <dbReference type="Proteomes" id="UP000199245"/>
    </source>
</evidence>
<accession>A0A1G6M281</accession>
<dbReference type="GO" id="GO:0032259">
    <property type="term" value="P:methylation"/>
    <property type="evidence" value="ECO:0007669"/>
    <property type="project" value="UniProtKB-KW"/>
</dbReference>
<dbReference type="SUPFAM" id="SSF53335">
    <property type="entry name" value="S-adenosyl-L-methionine-dependent methyltransferases"/>
    <property type="match status" value="1"/>
</dbReference>
<dbReference type="PANTHER" id="PTHR43464:SF75">
    <property type="entry name" value="METHYLTRANSFERASE TYPE 11"/>
    <property type="match status" value="1"/>
</dbReference>
<evidence type="ECO:0000259" key="1">
    <source>
        <dbReference type="Pfam" id="PF08241"/>
    </source>
</evidence>
<proteinExistence type="predicted"/>
<dbReference type="AlphaFoldDB" id="A0A1G6M281"/>
<dbReference type="EMBL" id="FMZW01000003">
    <property type="protein sequence ID" value="SDC49648.1"/>
    <property type="molecule type" value="Genomic_DNA"/>
</dbReference>
<gene>
    <name evidence="2" type="ORF">SAMN05216337_1003121</name>
</gene>
<dbReference type="CDD" id="cd02440">
    <property type="entry name" value="AdoMet_MTases"/>
    <property type="match status" value="1"/>
</dbReference>
<dbReference type="Gene3D" id="3.40.50.150">
    <property type="entry name" value="Vaccinia Virus protein VP39"/>
    <property type="match status" value="1"/>
</dbReference>
<protein>
    <submittedName>
        <fullName evidence="2">2-polyprenyl-6-hydroxyphenyl methylase / 3-demethylubiquinone-9 3-methyltransferase</fullName>
    </submittedName>
</protein>
<dbReference type="PANTHER" id="PTHR43464">
    <property type="entry name" value="METHYLTRANSFERASE"/>
    <property type="match status" value="1"/>
</dbReference>
<keyword evidence="2" id="KW-0830">Ubiquinone</keyword>
<reference evidence="2 3" key="1">
    <citation type="submission" date="2016-10" db="EMBL/GenBank/DDBJ databases">
        <authorList>
            <person name="de Groot N.N."/>
        </authorList>
    </citation>
    <scope>NUCLEOTIDE SEQUENCE [LARGE SCALE GENOMIC DNA]</scope>
    <source>
        <strain evidence="2 3">R5</strain>
    </source>
</reference>
<dbReference type="Proteomes" id="UP000199245">
    <property type="component" value="Unassembled WGS sequence"/>
</dbReference>
<dbReference type="GO" id="GO:0008757">
    <property type="term" value="F:S-adenosylmethionine-dependent methyltransferase activity"/>
    <property type="evidence" value="ECO:0007669"/>
    <property type="project" value="InterPro"/>
</dbReference>